<dbReference type="InterPro" id="IPR032466">
    <property type="entry name" value="Metal_Hydrolase"/>
</dbReference>
<accession>A0ABU6K4Z7</accession>
<dbReference type="GO" id="GO:0016787">
    <property type="term" value="F:hydrolase activity"/>
    <property type="evidence" value="ECO:0007669"/>
    <property type="project" value="UniProtKB-KW"/>
</dbReference>
<dbReference type="Pfam" id="PF01026">
    <property type="entry name" value="TatD_DNase"/>
    <property type="match status" value="1"/>
</dbReference>
<evidence type="ECO:0000313" key="1">
    <source>
        <dbReference type="EMBL" id="MEC5386486.1"/>
    </source>
</evidence>
<name>A0ABU6K4Z7_9RHOO</name>
<dbReference type="Gene3D" id="3.20.20.140">
    <property type="entry name" value="Metal-dependent hydrolases"/>
    <property type="match status" value="1"/>
</dbReference>
<dbReference type="PIRSF" id="PIRSF005902">
    <property type="entry name" value="DNase_TatD"/>
    <property type="match status" value="1"/>
</dbReference>
<dbReference type="CDD" id="cd01310">
    <property type="entry name" value="TatD_DNAse"/>
    <property type="match status" value="1"/>
</dbReference>
<reference evidence="1 2" key="1">
    <citation type="submission" date="2024-01" db="EMBL/GenBank/DDBJ databases">
        <title>Uliginosibacterium soil sp. nov.</title>
        <authorList>
            <person name="Lv Y."/>
        </authorList>
    </citation>
    <scope>NUCLEOTIDE SEQUENCE [LARGE SCALE GENOMIC DNA]</scope>
    <source>
        <strain evidence="1 2">H3</strain>
    </source>
</reference>
<sequence length="272" mass="29390">MSTSAASVPPLPDLTAAALTLIDSHIHLDAGEFDTDRDAVIQRAQAAGVSRFVIPAVGVFNFESVRELAARLPGSVCALGIHPLYVDAARESDIDILREQLARGGVCAVGEIGLDGFVEGADPARQEWFFVEQLKLAREFDLPVILHVRRSQDRVLKYLRRYKPRGGIAHAFNGSVQQAQIFIDLGFVLGFGGAMTYSGSTRIRELAARLPLEALVLESDAPDIPPTWLPQGRNEPENVARFAAVLAELRGVELAQIARQTTANTQAALGLS</sequence>
<dbReference type="Proteomes" id="UP001331561">
    <property type="component" value="Unassembled WGS sequence"/>
</dbReference>
<proteinExistence type="predicted"/>
<dbReference type="SUPFAM" id="SSF51556">
    <property type="entry name" value="Metallo-dependent hydrolases"/>
    <property type="match status" value="1"/>
</dbReference>
<dbReference type="PANTHER" id="PTHR46124">
    <property type="entry name" value="D-AMINOACYL-TRNA DEACYLASE"/>
    <property type="match status" value="1"/>
</dbReference>
<protein>
    <submittedName>
        <fullName evidence="1">TatD family hydrolase</fullName>
    </submittedName>
</protein>
<organism evidence="1 2">
    <name type="scientific">Uliginosibacterium silvisoli</name>
    <dbReference type="NCBI Taxonomy" id="3114758"/>
    <lineage>
        <taxon>Bacteria</taxon>
        <taxon>Pseudomonadati</taxon>
        <taxon>Pseudomonadota</taxon>
        <taxon>Betaproteobacteria</taxon>
        <taxon>Rhodocyclales</taxon>
        <taxon>Zoogloeaceae</taxon>
        <taxon>Uliginosibacterium</taxon>
    </lineage>
</organism>
<dbReference type="RefSeq" id="WP_327599451.1">
    <property type="nucleotide sequence ID" value="NZ_JAYXHS010000002.1"/>
</dbReference>
<keyword evidence="1" id="KW-0378">Hydrolase</keyword>
<comment type="caution">
    <text evidence="1">The sequence shown here is derived from an EMBL/GenBank/DDBJ whole genome shotgun (WGS) entry which is preliminary data.</text>
</comment>
<keyword evidence="2" id="KW-1185">Reference proteome</keyword>
<gene>
    <name evidence="1" type="ORF">VVD49_12180</name>
</gene>
<dbReference type="PANTHER" id="PTHR46124:SF2">
    <property type="entry name" value="D-AMINOACYL-TRNA DEACYLASE"/>
    <property type="match status" value="1"/>
</dbReference>
<evidence type="ECO:0000313" key="2">
    <source>
        <dbReference type="Proteomes" id="UP001331561"/>
    </source>
</evidence>
<dbReference type="EMBL" id="JAYXHS010000002">
    <property type="protein sequence ID" value="MEC5386486.1"/>
    <property type="molecule type" value="Genomic_DNA"/>
</dbReference>
<dbReference type="InterPro" id="IPR001130">
    <property type="entry name" value="TatD-like"/>
</dbReference>